<keyword evidence="4" id="KW-1185">Reference proteome</keyword>
<dbReference type="Proteomes" id="UP000016761">
    <property type="component" value="Unassembled WGS sequence"/>
</dbReference>
<evidence type="ECO:0000313" key="4">
    <source>
        <dbReference type="Proteomes" id="UP000016761"/>
    </source>
</evidence>
<feature type="transmembrane region" description="Helical" evidence="2">
    <location>
        <begin position="518"/>
        <end position="537"/>
    </location>
</feature>
<dbReference type="RefSeq" id="WP_021815123.1">
    <property type="nucleotide sequence ID" value="NZ_AUSW01000035.1"/>
</dbReference>
<dbReference type="eggNOG" id="COG3182">
    <property type="taxonomic scope" value="Bacteria"/>
</dbReference>
<feature type="transmembrane region" description="Helical" evidence="2">
    <location>
        <begin position="220"/>
        <end position="250"/>
    </location>
</feature>
<keyword evidence="2" id="KW-1133">Transmembrane helix</keyword>
<organism evidence="3 4">
    <name type="scientific">Psychrobacter aquaticus CMS 56</name>
    <dbReference type="NCBI Taxonomy" id="1354303"/>
    <lineage>
        <taxon>Bacteria</taxon>
        <taxon>Pseudomonadati</taxon>
        <taxon>Pseudomonadota</taxon>
        <taxon>Gammaproteobacteria</taxon>
        <taxon>Moraxellales</taxon>
        <taxon>Moraxellaceae</taxon>
        <taxon>Psychrobacter</taxon>
    </lineage>
</organism>
<keyword evidence="2" id="KW-0812">Transmembrane</keyword>
<sequence length="568" mass="64442">MSDSVKTHTMSTTKTKTKNKTKAKGYRATMSDVHTWFGLLLGWLLFTIFMMGTVSYFNNELTVWMQPDIPAVSQKLQSVQSHKPQNAASTVDKPEPFSVAIAHLQATQANTKNWFITTGPSSTSNDQRLHITASTEDERLQYQFDTQTQTRYTPRDTAGGNFFYRMHFDLHYMSVIWARIIVGIASMMMLIAIITGIIVHKKIFTDFFTFRWGKGQRSWLDAHNAFSVLPLPFHIMITFTGIITLITLYMPWGGMIANINTQQFFEEIYSYRAADATELQPALMVNVSPLLATTRADWQTLNPNYAITSVSINHPNTDHSMIIIDGRADRQISTIGVFRIYNGQTGETLKQSEPPPLAVTTQTVMIGLHAGRFADYWLRGLYFLLGAAGCGMIATGLVMWTVKRRRQLLDMNKPYVGFWLVEKLNIATLAGLPLAMVGFLWLNRLLPLEMTGRAKWEVDGFFMIWAGSFVLTLLCSSRHAWRILLSLVTLSLLFTPLLNSLTTERGFVKSLVNQDILFISFDVVFFVLALLFAYITYTASFKKRSPKQNKKSDNKPINHHSEPQTRSQ</sequence>
<feature type="region of interest" description="Disordered" evidence="1">
    <location>
        <begin position="544"/>
        <end position="568"/>
    </location>
</feature>
<dbReference type="Pfam" id="PF03929">
    <property type="entry name" value="PepSY_TM"/>
    <property type="match status" value="1"/>
</dbReference>
<evidence type="ECO:0000313" key="3">
    <source>
        <dbReference type="EMBL" id="ERL54363.1"/>
    </source>
</evidence>
<comment type="caution">
    <text evidence="3">The sequence shown here is derived from an EMBL/GenBank/DDBJ whole genome shotgun (WGS) entry which is preliminary data.</text>
</comment>
<dbReference type="AlphaFoldDB" id="U4T790"/>
<feature type="transmembrane region" description="Helical" evidence="2">
    <location>
        <begin position="176"/>
        <end position="199"/>
    </location>
</feature>
<proteinExistence type="predicted"/>
<dbReference type="OrthoDB" id="9776609at2"/>
<feature type="compositionally biased region" description="Basic and acidic residues" evidence="1">
    <location>
        <begin position="550"/>
        <end position="568"/>
    </location>
</feature>
<dbReference type="STRING" id="1354303.M917_2511"/>
<reference evidence="3 4" key="1">
    <citation type="journal article" date="2013" name="Genome Announc.">
        <title>Draft Genome Sequence of Psychrobacter aquaticus Strain CMS 56T, Isolated from a Cyanobacterial Mat Sample Collected from Water Bodies in the McMurdo Dry Valley Region of Antarctica.</title>
        <authorList>
            <person name="Reddy G.S."/>
            <person name="Ara S."/>
            <person name="Singh A."/>
            <person name="Kumar Pinnaka A."/>
            <person name="Shivaji S."/>
        </authorList>
    </citation>
    <scope>NUCLEOTIDE SEQUENCE [LARGE SCALE GENOMIC DNA]</scope>
    <source>
        <strain evidence="3 4">CMS 56</strain>
    </source>
</reference>
<dbReference type="PATRIC" id="fig|1354303.4.peg.2469"/>
<keyword evidence="2" id="KW-0472">Membrane</keyword>
<feature type="transmembrane region" description="Helical" evidence="2">
    <location>
        <begin position="381"/>
        <end position="402"/>
    </location>
</feature>
<dbReference type="EMBL" id="AUSW01000035">
    <property type="protein sequence ID" value="ERL54363.1"/>
    <property type="molecule type" value="Genomic_DNA"/>
</dbReference>
<name>U4T790_9GAMM</name>
<dbReference type="PANTHER" id="PTHR34219">
    <property type="entry name" value="IRON-REGULATED INNER MEMBRANE PROTEIN-RELATED"/>
    <property type="match status" value="1"/>
</dbReference>
<feature type="transmembrane region" description="Helical" evidence="2">
    <location>
        <begin position="36"/>
        <end position="57"/>
    </location>
</feature>
<gene>
    <name evidence="3" type="ORF">M917_2511</name>
</gene>
<dbReference type="PANTHER" id="PTHR34219:SF4">
    <property type="entry name" value="PEPSY DOMAIN-CONTAINING PROTEIN"/>
    <property type="match status" value="1"/>
</dbReference>
<accession>U4T790</accession>
<feature type="transmembrane region" description="Helical" evidence="2">
    <location>
        <begin position="423"/>
        <end position="442"/>
    </location>
</feature>
<feature type="transmembrane region" description="Helical" evidence="2">
    <location>
        <begin position="481"/>
        <end position="498"/>
    </location>
</feature>
<evidence type="ECO:0000256" key="1">
    <source>
        <dbReference type="SAM" id="MobiDB-lite"/>
    </source>
</evidence>
<protein>
    <submittedName>
        <fullName evidence="3">Iron-regulated membrane protein</fullName>
    </submittedName>
</protein>
<dbReference type="InterPro" id="IPR005625">
    <property type="entry name" value="PepSY-ass_TM"/>
</dbReference>
<evidence type="ECO:0000256" key="2">
    <source>
        <dbReference type="SAM" id="Phobius"/>
    </source>
</evidence>